<dbReference type="GO" id="GO:0000502">
    <property type="term" value="C:proteasome complex"/>
    <property type="evidence" value="ECO:0007669"/>
    <property type="project" value="UniProtKB-KW"/>
</dbReference>
<keyword evidence="1" id="KW-0645">Protease</keyword>
<keyword evidence="4" id="KW-0862">Zinc</keyword>
<evidence type="ECO:0000256" key="1">
    <source>
        <dbReference type="ARBA" id="ARBA00022670"/>
    </source>
</evidence>
<dbReference type="EMBL" id="QKMR01000029">
    <property type="protein sequence ID" value="PYG84871.1"/>
    <property type="molecule type" value="Genomic_DNA"/>
</dbReference>
<dbReference type="PANTHER" id="PTHR34858:SF1">
    <property type="entry name" value="CYSO-CYSTEINE PEPTIDASE"/>
    <property type="match status" value="1"/>
</dbReference>
<dbReference type="PROSITE" id="PS50249">
    <property type="entry name" value="MPN"/>
    <property type="match status" value="1"/>
</dbReference>
<dbReference type="GO" id="GO:0006508">
    <property type="term" value="P:proteolysis"/>
    <property type="evidence" value="ECO:0007669"/>
    <property type="project" value="UniProtKB-KW"/>
</dbReference>
<evidence type="ECO:0000256" key="5">
    <source>
        <dbReference type="ARBA" id="ARBA00023049"/>
    </source>
</evidence>
<dbReference type="InterPro" id="IPR051929">
    <property type="entry name" value="VirAsm_ModProt"/>
</dbReference>
<evidence type="ECO:0000313" key="7">
    <source>
        <dbReference type="EMBL" id="PYG84871.1"/>
    </source>
</evidence>
<keyword evidence="7" id="KW-0647">Proteasome</keyword>
<dbReference type="InterPro" id="IPR037518">
    <property type="entry name" value="MPN"/>
</dbReference>
<dbReference type="GO" id="GO:0008270">
    <property type="term" value="F:zinc ion binding"/>
    <property type="evidence" value="ECO:0007669"/>
    <property type="project" value="TreeGrafter"/>
</dbReference>
<feature type="domain" description="MPN" evidence="6">
    <location>
        <begin position="3"/>
        <end position="137"/>
    </location>
</feature>
<dbReference type="Pfam" id="PF14464">
    <property type="entry name" value="Prok-JAB"/>
    <property type="match status" value="1"/>
</dbReference>
<name>A0A318XG82_9FIRM</name>
<evidence type="ECO:0000256" key="4">
    <source>
        <dbReference type="ARBA" id="ARBA00022833"/>
    </source>
</evidence>
<evidence type="ECO:0000256" key="3">
    <source>
        <dbReference type="ARBA" id="ARBA00022801"/>
    </source>
</evidence>
<organism evidence="7 8">
    <name type="scientific">Ruminiclostridium sufflavum DSM 19573</name>
    <dbReference type="NCBI Taxonomy" id="1121337"/>
    <lineage>
        <taxon>Bacteria</taxon>
        <taxon>Bacillati</taxon>
        <taxon>Bacillota</taxon>
        <taxon>Clostridia</taxon>
        <taxon>Eubacteriales</taxon>
        <taxon>Oscillospiraceae</taxon>
        <taxon>Ruminiclostridium</taxon>
    </lineage>
</organism>
<proteinExistence type="predicted"/>
<dbReference type="GO" id="GO:0008235">
    <property type="term" value="F:metalloexopeptidase activity"/>
    <property type="evidence" value="ECO:0007669"/>
    <property type="project" value="TreeGrafter"/>
</dbReference>
<dbReference type="SMART" id="SM00232">
    <property type="entry name" value="JAB_MPN"/>
    <property type="match status" value="1"/>
</dbReference>
<dbReference type="PANTHER" id="PTHR34858">
    <property type="entry name" value="CYSO-CYSTEINE PEPTIDASE"/>
    <property type="match status" value="1"/>
</dbReference>
<keyword evidence="5" id="KW-0482">Metalloprotease</keyword>
<dbReference type="Gene3D" id="3.40.140.10">
    <property type="entry name" value="Cytidine Deaminase, domain 2"/>
    <property type="match status" value="1"/>
</dbReference>
<accession>A0A318XG82</accession>
<evidence type="ECO:0000313" key="8">
    <source>
        <dbReference type="Proteomes" id="UP000248132"/>
    </source>
</evidence>
<comment type="caution">
    <text evidence="7">The sequence shown here is derived from an EMBL/GenBank/DDBJ whole genome shotgun (WGS) entry which is preliminary data.</text>
</comment>
<dbReference type="AlphaFoldDB" id="A0A318XG82"/>
<keyword evidence="8" id="KW-1185">Reference proteome</keyword>
<dbReference type="CDD" id="cd08070">
    <property type="entry name" value="MPN_like"/>
    <property type="match status" value="1"/>
</dbReference>
<dbReference type="InterPro" id="IPR000555">
    <property type="entry name" value="JAMM/MPN+_dom"/>
</dbReference>
<evidence type="ECO:0000259" key="6">
    <source>
        <dbReference type="PROSITE" id="PS50249"/>
    </source>
</evidence>
<dbReference type="OrthoDB" id="9802958at2"/>
<dbReference type="InterPro" id="IPR028090">
    <property type="entry name" value="JAB_dom_prok"/>
</dbReference>
<dbReference type="Proteomes" id="UP000248132">
    <property type="component" value="Unassembled WGS sequence"/>
</dbReference>
<keyword evidence="3" id="KW-0378">Hydrolase</keyword>
<protein>
    <submittedName>
        <fullName evidence="7">Proteasome lid subunit RPN8/RPN11</fullName>
    </submittedName>
</protein>
<evidence type="ECO:0000256" key="2">
    <source>
        <dbReference type="ARBA" id="ARBA00022723"/>
    </source>
</evidence>
<gene>
    <name evidence="7" type="ORF">LY28_03492</name>
</gene>
<dbReference type="FunFam" id="3.40.140.10:FF:000085">
    <property type="entry name" value="Mov34/MPN/PAD-1 family protein"/>
    <property type="match status" value="1"/>
</dbReference>
<reference evidence="7 8" key="1">
    <citation type="submission" date="2018-06" db="EMBL/GenBank/DDBJ databases">
        <title>Genomic Encyclopedia of Type Strains, Phase I: the one thousand microbial genomes (KMG-I) project.</title>
        <authorList>
            <person name="Kyrpides N."/>
        </authorList>
    </citation>
    <scope>NUCLEOTIDE SEQUENCE [LARGE SCALE GENOMIC DNA]</scope>
    <source>
        <strain evidence="7 8">DSM 19573</strain>
    </source>
</reference>
<keyword evidence="2" id="KW-0479">Metal-binding</keyword>
<dbReference type="RefSeq" id="WP_110463447.1">
    <property type="nucleotide sequence ID" value="NZ_QKMR01000029.1"/>
</dbReference>
<sequence>MSIYIKKSDFDTIAAHAAAELPNEACGLIAGRLDGEDRFIEKVYLLSNPDRSPEHFSIDPKEQLSAIKDMRQNGFVPLGNFHSHPSTPARPSEEDIRLAHDPKASYLILSLSEKEPVLKAFRIADTKVTQDSIKFIL</sequence>
<dbReference type="SUPFAM" id="SSF102712">
    <property type="entry name" value="JAB1/MPN domain"/>
    <property type="match status" value="1"/>
</dbReference>